<keyword evidence="1" id="KW-1133">Transmembrane helix</keyword>
<evidence type="ECO:0000313" key="3">
    <source>
        <dbReference type="Proteomes" id="UP000664940"/>
    </source>
</evidence>
<evidence type="ECO:0000256" key="1">
    <source>
        <dbReference type="SAM" id="Phobius"/>
    </source>
</evidence>
<sequence>MWLSFLATKTRPGSGGEVKPLLEHGKQGAWMKLRLEAWGKVVQDHDGIANGLWPYAKGNGEQNNLPVSVFYNMNGNRVAILSAGSHGKQSLKRYYRKYFYFNHTCNYPMNRFFFNLPSLLLGLCLHHLVHLVFAIAVLI</sequence>
<organism evidence="2 3">
    <name type="scientific">Phyllostomus discolor</name>
    <name type="common">pale spear-nosed bat</name>
    <dbReference type="NCBI Taxonomy" id="89673"/>
    <lineage>
        <taxon>Eukaryota</taxon>
        <taxon>Metazoa</taxon>
        <taxon>Chordata</taxon>
        <taxon>Craniata</taxon>
        <taxon>Vertebrata</taxon>
        <taxon>Euteleostomi</taxon>
        <taxon>Mammalia</taxon>
        <taxon>Eutheria</taxon>
        <taxon>Laurasiatheria</taxon>
        <taxon>Chiroptera</taxon>
        <taxon>Yangochiroptera</taxon>
        <taxon>Phyllostomidae</taxon>
        <taxon>Phyllostominae</taxon>
        <taxon>Phyllostomus</taxon>
    </lineage>
</organism>
<dbReference type="EMBL" id="JABVXQ010000007">
    <property type="protein sequence ID" value="KAF6099981.1"/>
    <property type="molecule type" value="Genomic_DNA"/>
</dbReference>
<dbReference type="Proteomes" id="UP000664940">
    <property type="component" value="Unassembled WGS sequence"/>
</dbReference>
<gene>
    <name evidence="2" type="ORF">HJG60_011697</name>
</gene>
<proteinExistence type="predicted"/>
<feature type="transmembrane region" description="Helical" evidence="1">
    <location>
        <begin position="119"/>
        <end position="138"/>
    </location>
</feature>
<keyword evidence="1" id="KW-0812">Transmembrane</keyword>
<evidence type="ECO:0000313" key="2">
    <source>
        <dbReference type="EMBL" id="KAF6099981.1"/>
    </source>
</evidence>
<dbReference type="AlphaFoldDB" id="A0A834E1D6"/>
<reference evidence="2 3" key="1">
    <citation type="journal article" date="2020" name="Nature">
        <title>Six reference-quality genomes reveal evolution of bat adaptations.</title>
        <authorList>
            <person name="Jebb D."/>
            <person name="Huang Z."/>
            <person name="Pippel M."/>
            <person name="Hughes G.M."/>
            <person name="Lavrichenko K."/>
            <person name="Devanna P."/>
            <person name="Winkler S."/>
            <person name="Jermiin L.S."/>
            <person name="Skirmuntt E.C."/>
            <person name="Katzourakis A."/>
            <person name="Burkitt-Gray L."/>
            <person name="Ray D.A."/>
            <person name="Sullivan K.A.M."/>
            <person name="Roscito J.G."/>
            <person name="Kirilenko B.M."/>
            <person name="Davalos L.M."/>
            <person name="Corthals A.P."/>
            <person name="Power M.L."/>
            <person name="Jones G."/>
            <person name="Ransome R.D."/>
            <person name="Dechmann D.K.N."/>
            <person name="Locatelli A.G."/>
            <person name="Puechmaille S.J."/>
            <person name="Fedrigo O."/>
            <person name="Jarvis E.D."/>
            <person name="Hiller M."/>
            <person name="Vernes S.C."/>
            <person name="Myers E.W."/>
            <person name="Teeling E.C."/>
        </authorList>
    </citation>
    <scope>NUCLEOTIDE SEQUENCE [LARGE SCALE GENOMIC DNA]</scope>
    <source>
        <strain evidence="2">Bat1K_MPI-CBG_1</strain>
    </source>
</reference>
<protein>
    <submittedName>
        <fullName evidence="2">Uncharacterized protein</fullName>
    </submittedName>
</protein>
<accession>A0A834E1D6</accession>
<name>A0A834E1D6_9CHIR</name>
<keyword evidence="1" id="KW-0472">Membrane</keyword>
<comment type="caution">
    <text evidence="2">The sequence shown here is derived from an EMBL/GenBank/DDBJ whole genome shotgun (WGS) entry which is preliminary data.</text>
</comment>